<protein>
    <submittedName>
        <fullName evidence="2">Transmembrane protein, putative</fullName>
    </submittedName>
</protein>
<dbReference type="InterPro" id="IPR052579">
    <property type="entry name" value="Zinc_finger_SWIM"/>
</dbReference>
<sequence>MLCGMHNHDLEEKLSGHLLAGRLSAEEKKKVIDITKSLAVPRNILTNLKRKGQRCDMTELQYLISKFVEHQYVYYTRCNSEETTFEDIFFTHPESIKLLNTFPTVLVMDSTYKTNIYRMPLFEIIGCTSTKMMYSVGFVIVTNRDGALMNVVGTTFPETYTMLYFYFIFHIGKNVRATCITDFRVKSKPPMDAKVDKKQHVPDHLYQFGTLGGFSKNNRSAFHLIWLSCVWMIWLERNARVFHQIEASIT</sequence>
<reference evidence="2 4" key="2">
    <citation type="journal article" date="2014" name="BMC Genomics">
        <title>An improved genome release (version Mt4.0) for the model legume Medicago truncatula.</title>
        <authorList>
            <person name="Tang H."/>
            <person name="Krishnakumar V."/>
            <person name="Bidwell S."/>
            <person name="Rosen B."/>
            <person name="Chan A."/>
            <person name="Zhou S."/>
            <person name="Gentzbittel L."/>
            <person name="Childs K.L."/>
            <person name="Yandell M."/>
            <person name="Gundlach H."/>
            <person name="Mayer K.F."/>
            <person name="Schwartz D.C."/>
            <person name="Town C.D."/>
        </authorList>
    </citation>
    <scope>GENOME REANNOTATION</scope>
    <source>
        <strain evidence="2">A17</strain>
        <strain evidence="3 4">cv. Jemalong A17</strain>
    </source>
</reference>
<feature type="domain" description="ZSWIM1/3 RNaseH-like" evidence="1">
    <location>
        <begin position="77"/>
        <end position="159"/>
    </location>
</feature>
<dbReference type="PANTHER" id="PTHR31569">
    <property type="entry name" value="SWIM-TYPE DOMAIN-CONTAINING PROTEIN"/>
    <property type="match status" value="1"/>
</dbReference>
<accession>G8A1T2</accession>
<dbReference type="HOGENOM" id="CLU_1112742_0_0_1"/>
<dbReference type="PaxDb" id="3880-AES85420"/>
<dbReference type="PANTHER" id="PTHR31569:SF4">
    <property type="entry name" value="SWIM-TYPE DOMAIN-CONTAINING PROTEIN"/>
    <property type="match status" value="1"/>
</dbReference>
<keyword evidence="2" id="KW-0472">Membrane</keyword>
<evidence type="ECO:0000313" key="3">
    <source>
        <dbReference type="EnsemblPlants" id="KEH19077"/>
    </source>
</evidence>
<dbReference type="Proteomes" id="UP000002051">
    <property type="component" value="Chromosome 8"/>
</dbReference>
<dbReference type="EnsemblPlants" id="KEH19077">
    <property type="protein sequence ID" value="KEH19077"/>
    <property type="gene ID" value="MTR_8g037210"/>
</dbReference>
<keyword evidence="4" id="KW-1185">Reference proteome</keyword>
<dbReference type="InterPro" id="IPR048324">
    <property type="entry name" value="ZSWIM1-3_RNaseH-like"/>
</dbReference>
<evidence type="ECO:0000313" key="2">
    <source>
        <dbReference type="EMBL" id="KEH19077.1"/>
    </source>
</evidence>
<dbReference type="EMBL" id="CM001224">
    <property type="protein sequence ID" value="KEH19077.1"/>
    <property type="molecule type" value="Genomic_DNA"/>
</dbReference>
<dbReference type="Pfam" id="PF21056">
    <property type="entry name" value="ZSWIM1-3_RNaseH-like"/>
    <property type="match status" value="1"/>
</dbReference>
<gene>
    <name evidence="2" type="ordered locus">MTR_8g037210</name>
</gene>
<evidence type="ECO:0000313" key="4">
    <source>
        <dbReference type="Proteomes" id="UP000002051"/>
    </source>
</evidence>
<organism evidence="2 4">
    <name type="scientific">Medicago truncatula</name>
    <name type="common">Barrel medic</name>
    <name type="synonym">Medicago tribuloides</name>
    <dbReference type="NCBI Taxonomy" id="3880"/>
    <lineage>
        <taxon>Eukaryota</taxon>
        <taxon>Viridiplantae</taxon>
        <taxon>Streptophyta</taxon>
        <taxon>Embryophyta</taxon>
        <taxon>Tracheophyta</taxon>
        <taxon>Spermatophyta</taxon>
        <taxon>Magnoliopsida</taxon>
        <taxon>eudicotyledons</taxon>
        <taxon>Gunneridae</taxon>
        <taxon>Pentapetalae</taxon>
        <taxon>rosids</taxon>
        <taxon>fabids</taxon>
        <taxon>Fabales</taxon>
        <taxon>Fabaceae</taxon>
        <taxon>Papilionoideae</taxon>
        <taxon>50 kb inversion clade</taxon>
        <taxon>NPAAA clade</taxon>
        <taxon>Hologalegina</taxon>
        <taxon>IRL clade</taxon>
        <taxon>Trifolieae</taxon>
        <taxon>Medicago</taxon>
    </lineage>
</organism>
<evidence type="ECO:0000259" key="1">
    <source>
        <dbReference type="Pfam" id="PF21056"/>
    </source>
</evidence>
<proteinExistence type="predicted"/>
<name>G8A1T2_MEDTR</name>
<reference evidence="3" key="3">
    <citation type="submission" date="2015-04" db="UniProtKB">
        <authorList>
            <consortium name="EnsemblPlants"/>
        </authorList>
    </citation>
    <scope>IDENTIFICATION</scope>
    <source>
        <strain evidence="3">cv. Jemalong A17</strain>
    </source>
</reference>
<dbReference type="AlphaFoldDB" id="G8A1T2"/>
<dbReference type="eggNOG" id="ENOG502QQB8">
    <property type="taxonomic scope" value="Eukaryota"/>
</dbReference>
<keyword evidence="2" id="KW-0812">Transmembrane</keyword>
<reference evidence="2 4" key="1">
    <citation type="journal article" date="2011" name="Nature">
        <title>The Medicago genome provides insight into the evolution of rhizobial symbioses.</title>
        <authorList>
            <person name="Young N.D."/>
            <person name="Debelle F."/>
            <person name="Oldroyd G.E."/>
            <person name="Geurts R."/>
            <person name="Cannon S.B."/>
            <person name="Udvardi M.K."/>
            <person name="Benedito V.A."/>
            <person name="Mayer K.F."/>
            <person name="Gouzy J."/>
            <person name="Schoof H."/>
            <person name="Van de Peer Y."/>
            <person name="Proost S."/>
            <person name="Cook D.R."/>
            <person name="Meyers B.C."/>
            <person name="Spannagl M."/>
            <person name="Cheung F."/>
            <person name="De Mita S."/>
            <person name="Krishnakumar V."/>
            <person name="Gundlach H."/>
            <person name="Zhou S."/>
            <person name="Mudge J."/>
            <person name="Bharti A.K."/>
            <person name="Murray J.D."/>
            <person name="Naoumkina M.A."/>
            <person name="Rosen B."/>
            <person name="Silverstein K.A."/>
            <person name="Tang H."/>
            <person name="Rombauts S."/>
            <person name="Zhao P.X."/>
            <person name="Zhou P."/>
            <person name="Barbe V."/>
            <person name="Bardou P."/>
            <person name="Bechner M."/>
            <person name="Bellec A."/>
            <person name="Berger A."/>
            <person name="Berges H."/>
            <person name="Bidwell S."/>
            <person name="Bisseling T."/>
            <person name="Choisne N."/>
            <person name="Couloux A."/>
            <person name="Denny R."/>
            <person name="Deshpande S."/>
            <person name="Dai X."/>
            <person name="Doyle J.J."/>
            <person name="Dudez A.M."/>
            <person name="Farmer A.D."/>
            <person name="Fouteau S."/>
            <person name="Franken C."/>
            <person name="Gibelin C."/>
            <person name="Gish J."/>
            <person name="Goldstein S."/>
            <person name="Gonzalez A.J."/>
            <person name="Green P.J."/>
            <person name="Hallab A."/>
            <person name="Hartog M."/>
            <person name="Hua A."/>
            <person name="Humphray S.J."/>
            <person name="Jeong D.H."/>
            <person name="Jing Y."/>
            <person name="Jocker A."/>
            <person name="Kenton S.M."/>
            <person name="Kim D.J."/>
            <person name="Klee K."/>
            <person name="Lai H."/>
            <person name="Lang C."/>
            <person name="Lin S."/>
            <person name="Macmil S.L."/>
            <person name="Magdelenat G."/>
            <person name="Matthews L."/>
            <person name="McCorrison J."/>
            <person name="Monaghan E.L."/>
            <person name="Mun J.H."/>
            <person name="Najar F.Z."/>
            <person name="Nicholson C."/>
            <person name="Noirot C."/>
            <person name="O'Bleness M."/>
            <person name="Paule C.R."/>
            <person name="Poulain J."/>
            <person name="Prion F."/>
            <person name="Qin B."/>
            <person name="Qu C."/>
            <person name="Retzel E.F."/>
            <person name="Riddle C."/>
            <person name="Sallet E."/>
            <person name="Samain S."/>
            <person name="Samson N."/>
            <person name="Sanders I."/>
            <person name="Saurat O."/>
            <person name="Scarpelli C."/>
            <person name="Schiex T."/>
            <person name="Segurens B."/>
            <person name="Severin A.J."/>
            <person name="Sherrier D.J."/>
            <person name="Shi R."/>
            <person name="Sims S."/>
            <person name="Singer S.R."/>
            <person name="Sinharoy S."/>
            <person name="Sterck L."/>
            <person name="Viollet A."/>
            <person name="Wang B.B."/>
            <person name="Wang K."/>
            <person name="Wang M."/>
            <person name="Wang X."/>
            <person name="Warfsmann J."/>
            <person name="Weissenbach J."/>
            <person name="White D.D."/>
            <person name="White J.D."/>
            <person name="Wiley G.B."/>
            <person name="Wincker P."/>
            <person name="Xing Y."/>
            <person name="Yang L."/>
            <person name="Yao Z."/>
            <person name="Ying F."/>
            <person name="Zhai J."/>
            <person name="Zhou L."/>
            <person name="Zuber A."/>
            <person name="Denarie J."/>
            <person name="Dixon R.A."/>
            <person name="May G.D."/>
            <person name="Schwartz D.C."/>
            <person name="Rogers J."/>
            <person name="Quetier F."/>
            <person name="Town C.D."/>
            <person name="Roe B.A."/>
        </authorList>
    </citation>
    <scope>NUCLEOTIDE SEQUENCE [LARGE SCALE GENOMIC DNA]</scope>
    <source>
        <strain evidence="2">A17</strain>
        <strain evidence="3 4">cv. Jemalong A17</strain>
    </source>
</reference>